<dbReference type="EMBL" id="QUNG01000001">
    <property type="protein sequence ID" value="REG86779.1"/>
    <property type="molecule type" value="Genomic_DNA"/>
</dbReference>
<sequence length="98" mass="11896">MLHLFCPYCQELREENEFHYRGQAHIVRPKDPESLSDKEWGDYLFFRNNSKGIHHEMWYHVSGCRRFFNVTRNTVTYEIYETYKIGETPAVTDKEETE</sequence>
<dbReference type="RefSeq" id="WP_115896021.1">
    <property type="nucleotide sequence ID" value="NZ_QUNG01000001.1"/>
</dbReference>
<dbReference type="GO" id="GO:0046653">
    <property type="term" value="P:tetrahydrofolate metabolic process"/>
    <property type="evidence" value="ECO:0007669"/>
    <property type="project" value="InterPro"/>
</dbReference>
<dbReference type="Proteomes" id="UP000256542">
    <property type="component" value="Unassembled WGS sequence"/>
</dbReference>
<dbReference type="Pfam" id="PF04267">
    <property type="entry name" value="SoxD"/>
    <property type="match status" value="1"/>
</dbReference>
<dbReference type="NCBIfam" id="TIGR01374">
    <property type="entry name" value="soxD"/>
    <property type="match status" value="1"/>
</dbReference>
<name>A0A3E0DT89_9GAMM</name>
<dbReference type="Gene3D" id="3.30.2270.10">
    <property type="entry name" value="Folate-binding superfamily"/>
    <property type="match status" value="1"/>
</dbReference>
<organism evidence="1 2">
    <name type="scientific">Marinomonas pollencensis</name>
    <dbReference type="NCBI Taxonomy" id="491954"/>
    <lineage>
        <taxon>Bacteria</taxon>
        <taxon>Pseudomonadati</taxon>
        <taxon>Pseudomonadota</taxon>
        <taxon>Gammaproteobacteria</taxon>
        <taxon>Oceanospirillales</taxon>
        <taxon>Oceanospirillaceae</taxon>
        <taxon>Marinomonas</taxon>
    </lineage>
</organism>
<gene>
    <name evidence="1" type="ORF">DFP81_101347</name>
</gene>
<evidence type="ECO:0000313" key="2">
    <source>
        <dbReference type="Proteomes" id="UP000256542"/>
    </source>
</evidence>
<dbReference type="InterPro" id="IPR006279">
    <property type="entry name" value="SoxD"/>
</dbReference>
<dbReference type="GO" id="GO:0008115">
    <property type="term" value="F:sarcosine oxidase activity"/>
    <property type="evidence" value="ECO:0007669"/>
    <property type="project" value="InterPro"/>
</dbReference>
<accession>A0A3E0DT89</accession>
<keyword evidence="2" id="KW-1185">Reference proteome</keyword>
<protein>
    <submittedName>
        <fullName evidence="1">Sarcosine oxidase subunit delta</fullName>
    </submittedName>
</protein>
<reference evidence="1 2" key="1">
    <citation type="submission" date="2018-08" db="EMBL/GenBank/DDBJ databases">
        <title>Genomic Encyclopedia of Type Strains, Phase III (KMG-III): the genomes of soil and plant-associated and newly described type strains.</title>
        <authorList>
            <person name="Whitman W."/>
        </authorList>
    </citation>
    <scope>NUCLEOTIDE SEQUENCE [LARGE SCALE GENOMIC DNA]</scope>
    <source>
        <strain evidence="1 2">CECT 7375</strain>
    </source>
</reference>
<dbReference type="OrthoDB" id="7159274at2"/>
<dbReference type="AlphaFoldDB" id="A0A3E0DT89"/>
<proteinExistence type="predicted"/>
<comment type="caution">
    <text evidence="1">The sequence shown here is derived from an EMBL/GenBank/DDBJ whole genome shotgun (WGS) entry which is preliminary data.</text>
</comment>
<evidence type="ECO:0000313" key="1">
    <source>
        <dbReference type="EMBL" id="REG86779.1"/>
    </source>
</evidence>
<dbReference type="InterPro" id="IPR038561">
    <property type="entry name" value="SoxD_sf"/>
</dbReference>